<sequence>MVVVVVGVSPPWSKKEAVVHLLSGELVVVVMDYYIILANSCTIGVTAHQPRLLKNGLEETDN</sequence>
<protein>
    <submittedName>
        <fullName evidence="1">Uncharacterized protein</fullName>
    </submittedName>
</protein>
<evidence type="ECO:0000313" key="2">
    <source>
        <dbReference type="Proteomes" id="UP000008021"/>
    </source>
</evidence>
<keyword evidence="2" id="KW-1185">Reference proteome</keyword>
<dbReference type="AlphaFoldDB" id="A0A0E0BYS9"/>
<reference evidence="1" key="2">
    <citation type="submission" date="2018-05" db="EMBL/GenBank/DDBJ databases">
        <title>OmerRS3 (Oryza meridionalis Reference Sequence Version 3).</title>
        <authorList>
            <person name="Zhang J."/>
            <person name="Kudrna D."/>
            <person name="Lee S."/>
            <person name="Talag J."/>
            <person name="Welchert J."/>
            <person name="Wing R.A."/>
        </authorList>
    </citation>
    <scope>NUCLEOTIDE SEQUENCE [LARGE SCALE GENOMIC DNA]</scope>
    <source>
        <strain evidence="1">cv. OR44</strain>
    </source>
</reference>
<dbReference type="Gramene" id="OMERI01G06700.2">
    <property type="protein sequence ID" value="OMERI01G06700.2"/>
    <property type="gene ID" value="OMERI01G06700"/>
</dbReference>
<dbReference type="EnsemblPlants" id="OMERI01G06700.2">
    <property type="protein sequence ID" value="OMERI01G06700.2"/>
    <property type="gene ID" value="OMERI01G06700"/>
</dbReference>
<dbReference type="Proteomes" id="UP000008021">
    <property type="component" value="Chromosome 1"/>
</dbReference>
<evidence type="ECO:0000313" key="1">
    <source>
        <dbReference type="EnsemblPlants" id="OMERI01G06700.2"/>
    </source>
</evidence>
<dbReference type="HOGENOM" id="CLU_2907919_0_0_1"/>
<organism evidence="1">
    <name type="scientific">Oryza meridionalis</name>
    <dbReference type="NCBI Taxonomy" id="40149"/>
    <lineage>
        <taxon>Eukaryota</taxon>
        <taxon>Viridiplantae</taxon>
        <taxon>Streptophyta</taxon>
        <taxon>Embryophyta</taxon>
        <taxon>Tracheophyta</taxon>
        <taxon>Spermatophyta</taxon>
        <taxon>Magnoliopsida</taxon>
        <taxon>Liliopsida</taxon>
        <taxon>Poales</taxon>
        <taxon>Poaceae</taxon>
        <taxon>BOP clade</taxon>
        <taxon>Oryzoideae</taxon>
        <taxon>Oryzeae</taxon>
        <taxon>Oryzinae</taxon>
        <taxon>Oryza</taxon>
    </lineage>
</organism>
<accession>A0A0E0BYS9</accession>
<reference evidence="1" key="1">
    <citation type="submission" date="2015-04" db="UniProtKB">
        <authorList>
            <consortium name="EnsemblPlants"/>
        </authorList>
    </citation>
    <scope>IDENTIFICATION</scope>
</reference>
<name>A0A0E0BYS9_9ORYZ</name>
<proteinExistence type="predicted"/>